<proteinExistence type="predicted"/>
<comment type="caution">
    <text evidence="1">The sequence shown here is derived from an EMBL/GenBank/DDBJ whole genome shotgun (WGS) entry which is preliminary data.</text>
</comment>
<name>A0ACB9E4P7_CICIN</name>
<keyword evidence="2" id="KW-1185">Reference proteome</keyword>
<organism evidence="1 2">
    <name type="scientific">Cichorium intybus</name>
    <name type="common">Chicory</name>
    <dbReference type="NCBI Taxonomy" id="13427"/>
    <lineage>
        <taxon>Eukaryota</taxon>
        <taxon>Viridiplantae</taxon>
        <taxon>Streptophyta</taxon>
        <taxon>Embryophyta</taxon>
        <taxon>Tracheophyta</taxon>
        <taxon>Spermatophyta</taxon>
        <taxon>Magnoliopsida</taxon>
        <taxon>eudicotyledons</taxon>
        <taxon>Gunneridae</taxon>
        <taxon>Pentapetalae</taxon>
        <taxon>asterids</taxon>
        <taxon>campanulids</taxon>
        <taxon>Asterales</taxon>
        <taxon>Asteraceae</taxon>
        <taxon>Cichorioideae</taxon>
        <taxon>Cichorieae</taxon>
        <taxon>Cichoriinae</taxon>
        <taxon>Cichorium</taxon>
    </lineage>
</organism>
<accession>A0ACB9E4P7</accession>
<dbReference type="Proteomes" id="UP001055811">
    <property type="component" value="Linkage Group LG04"/>
</dbReference>
<protein>
    <submittedName>
        <fullName evidence="1">Uncharacterized protein</fullName>
    </submittedName>
</protein>
<evidence type="ECO:0000313" key="2">
    <source>
        <dbReference type="Proteomes" id="UP001055811"/>
    </source>
</evidence>
<dbReference type="EMBL" id="CM042012">
    <property type="protein sequence ID" value="KAI3753598.1"/>
    <property type="molecule type" value="Genomic_DNA"/>
</dbReference>
<evidence type="ECO:0000313" key="1">
    <source>
        <dbReference type="EMBL" id="KAI3753598.1"/>
    </source>
</evidence>
<reference evidence="2" key="1">
    <citation type="journal article" date="2022" name="Mol. Ecol. Resour.">
        <title>The genomes of chicory, endive, great burdock and yacon provide insights into Asteraceae palaeo-polyploidization history and plant inulin production.</title>
        <authorList>
            <person name="Fan W."/>
            <person name="Wang S."/>
            <person name="Wang H."/>
            <person name="Wang A."/>
            <person name="Jiang F."/>
            <person name="Liu H."/>
            <person name="Zhao H."/>
            <person name="Xu D."/>
            <person name="Zhang Y."/>
        </authorList>
    </citation>
    <scope>NUCLEOTIDE SEQUENCE [LARGE SCALE GENOMIC DNA]</scope>
    <source>
        <strain evidence="2">cv. Punajuju</strain>
    </source>
</reference>
<sequence>MPATVANLVSLKERSGDIDGASQVLDSAITYWSNAMTKESQLTIIMQEAVGYSTHEASSVKNTEGVKPLIFGDNGNY</sequence>
<reference evidence="1 2" key="2">
    <citation type="journal article" date="2022" name="Mol. Ecol. Resour.">
        <title>The genomes of chicory, endive, great burdock and yacon provide insights into Asteraceae paleo-polyploidization history and plant inulin production.</title>
        <authorList>
            <person name="Fan W."/>
            <person name="Wang S."/>
            <person name="Wang H."/>
            <person name="Wang A."/>
            <person name="Jiang F."/>
            <person name="Liu H."/>
            <person name="Zhao H."/>
            <person name="Xu D."/>
            <person name="Zhang Y."/>
        </authorList>
    </citation>
    <scope>NUCLEOTIDE SEQUENCE [LARGE SCALE GENOMIC DNA]</scope>
    <source>
        <strain evidence="2">cv. Punajuju</strain>
        <tissue evidence="1">Leaves</tissue>
    </source>
</reference>
<gene>
    <name evidence="1" type="ORF">L2E82_25656</name>
</gene>